<evidence type="ECO:0000313" key="5">
    <source>
        <dbReference type="Proteomes" id="UP000225706"/>
    </source>
</evidence>
<dbReference type="OrthoDB" id="5965566at2759"/>
<evidence type="ECO:0000256" key="1">
    <source>
        <dbReference type="PROSITE-ProRule" id="PRU00325"/>
    </source>
</evidence>
<dbReference type="AlphaFoldDB" id="A0A2B4R599"/>
<protein>
    <recommendedName>
        <fullName evidence="3">SWIM-type domain-containing protein</fullName>
    </recommendedName>
</protein>
<dbReference type="PROSITE" id="PS50966">
    <property type="entry name" value="ZF_SWIM"/>
    <property type="match status" value="1"/>
</dbReference>
<dbReference type="EMBL" id="LSMT01001430">
    <property type="protein sequence ID" value="PFX12336.1"/>
    <property type="molecule type" value="Genomic_DNA"/>
</dbReference>
<dbReference type="GO" id="GO:0008270">
    <property type="term" value="F:zinc ion binding"/>
    <property type="evidence" value="ECO:0007669"/>
    <property type="project" value="UniProtKB-KW"/>
</dbReference>
<feature type="domain" description="SWIM-type" evidence="3">
    <location>
        <begin position="16"/>
        <end position="53"/>
    </location>
</feature>
<gene>
    <name evidence="4" type="ORF">AWC38_SpisGene23727</name>
</gene>
<evidence type="ECO:0000256" key="2">
    <source>
        <dbReference type="SAM" id="MobiDB-lite"/>
    </source>
</evidence>
<keyword evidence="1" id="KW-0863">Zinc-finger</keyword>
<comment type="caution">
    <text evidence="4">The sequence shown here is derived from an EMBL/GenBank/DDBJ whole genome shotgun (WGS) entry which is preliminary data.</text>
</comment>
<keyword evidence="1" id="KW-0479">Metal-binding</keyword>
<organism evidence="4 5">
    <name type="scientific">Stylophora pistillata</name>
    <name type="common">Smooth cauliflower coral</name>
    <dbReference type="NCBI Taxonomy" id="50429"/>
    <lineage>
        <taxon>Eukaryota</taxon>
        <taxon>Metazoa</taxon>
        <taxon>Cnidaria</taxon>
        <taxon>Anthozoa</taxon>
        <taxon>Hexacorallia</taxon>
        <taxon>Scleractinia</taxon>
        <taxon>Astrocoeniina</taxon>
        <taxon>Pocilloporidae</taxon>
        <taxon>Stylophora</taxon>
    </lineage>
</organism>
<reference evidence="5" key="1">
    <citation type="journal article" date="2017" name="bioRxiv">
        <title>Comparative analysis of the genomes of Stylophora pistillata and Acropora digitifera provides evidence for extensive differences between species of corals.</title>
        <authorList>
            <person name="Voolstra C.R."/>
            <person name="Li Y."/>
            <person name="Liew Y.J."/>
            <person name="Baumgarten S."/>
            <person name="Zoccola D."/>
            <person name="Flot J.-F."/>
            <person name="Tambutte S."/>
            <person name="Allemand D."/>
            <person name="Aranda M."/>
        </authorList>
    </citation>
    <scope>NUCLEOTIDE SEQUENCE [LARGE SCALE GENOMIC DNA]</scope>
</reference>
<accession>A0A2B4R599</accession>
<proteinExistence type="predicted"/>
<keyword evidence="5" id="KW-1185">Reference proteome</keyword>
<evidence type="ECO:0000313" key="4">
    <source>
        <dbReference type="EMBL" id="PFX12336.1"/>
    </source>
</evidence>
<dbReference type="InterPro" id="IPR007527">
    <property type="entry name" value="Znf_SWIM"/>
</dbReference>
<keyword evidence="1" id="KW-0862">Zinc</keyword>
<dbReference type="Proteomes" id="UP000225706">
    <property type="component" value="Unassembled WGS sequence"/>
</dbReference>
<feature type="compositionally biased region" description="Basic and acidic residues" evidence="2">
    <location>
        <begin position="110"/>
        <end position="121"/>
    </location>
</feature>
<sequence>MKGDATPSTKIRDQTHKCWILFDNNSILSTWCTCVAGTSLNCNHILAVLYKINFAYKKGYSNPACTTLPEGWNRGTHKQVEPRRICDLFIRNDSKQKEDKKTRTPINSQAKREFDPRHPEQRQITNDQVSFLYQKIKANNPNVCVLYSLDASVTEELPPSLRDAAGEFLSLKNNTENFTDEPAKEFIEYIQLTIAQKNKIEDTRGQGYADNTNADFFSRFPVQTRDQEDPDPDEHYVFATAISSLPVTAVEIADLTKKDKELGKVYEYTSSVSQIIVLIPR</sequence>
<dbReference type="PANTHER" id="PTHR47526:SF3">
    <property type="entry name" value="PHD-TYPE DOMAIN-CONTAINING PROTEIN"/>
    <property type="match status" value="1"/>
</dbReference>
<feature type="region of interest" description="Disordered" evidence="2">
    <location>
        <begin position="96"/>
        <end position="121"/>
    </location>
</feature>
<name>A0A2B4R599_STYPI</name>
<evidence type="ECO:0000259" key="3">
    <source>
        <dbReference type="PROSITE" id="PS50966"/>
    </source>
</evidence>
<dbReference type="PANTHER" id="PTHR47526">
    <property type="entry name" value="ATP-DEPENDENT DNA HELICASE"/>
    <property type="match status" value="1"/>
</dbReference>